<feature type="transmembrane region" description="Helical" evidence="1">
    <location>
        <begin position="20"/>
        <end position="39"/>
    </location>
</feature>
<evidence type="ECO:0000313" key="3">
    <source>
        <dbReference type="Proteomes" id="UP000475862"/>
    </source>
</evidence>
<keyword evidence="3" id="KW-1185">Reference proteome</keyword>
<reference evidence="2 3" key="1">
    <citation type="submission" date="2019-08" db="EMBL/GenBank/DDBJ databases">
        <title>The genome of the soybean aphid Biotype 1, its phylome, world population structure and adaptation to the North American continent.</title>
        <authorList>
            <person name="Giordano R."/>
            <person name="Donthu R.K."/>
            <person name="Hernandez A.G."/>
            <person name="Wright C.L."/>
            <person name="Zimin A.V."/>
        </authorList>
    </citation>
    <scope>NUCLEOTIDE SEQUENCE [LARGE SCALE GENOMIC DNA]</scope>
    <source>
        <tissue evidence="2">Whole aphids</tissue>
    </source>
</reference>
<accession>A0A6G0U419</accession>
<evidence type="ECO:0000256" key="1">
    <source>
        <dbReference type="SAM" id="Phobius"/>
    </source>
</evidence>
<keyword evidence="1" id="KW-1133">Transmembrane helix</keyword>
<dbReference type="AlphaFoldDB" id="A0A6G0U419"/>
<dbReference type="Proteomes" id="UP000475862">
    <property type="component" value="Unassembled WGS sequence"/>
</dbReference>
<protein>
    <submittedName>
        <fullName evidence="2">Uncharacterized protein</fullName>
    </submittedName>
</protein>
<organism evidence="2 3">
    <name type="scientific">Aphis glycines</name>
    <name type="common">Soybean aphid</name>
    <dbReference type="NCBI Taxonomy" id="307491"/>
    <lineage>
        <taxon>Eukaryota</taxon>
        <taxon>Metazoa</taxon>
        <taxon>Ecdysozoa</taxon>
        <taxon>Arthropoda</taxon>
        <taxon>Hexapoda</taxon>
        <taxon>Insecta</taxon>
        <taxon>Pterygota</taxon>
        <taxon>Neoptera</taxon>
        <taxon>Paraneoptera</taxon>
        <taxon>Hemiptera</taxon>
        <taxon>Sternorrhyncha</taxon>
        <taxon>Aphidomorpha</taxon>
        <taxon>Aphidoidea</taxon>
        <taxon>Aphididae</taxon>
        <taxon>Aphidini</taxon>
        <taxon>Aphis</taxon>
        <taxon>Aphis</taxon>
    </lineage>
</organism>
<feature type="transmembrane region" description="Helical" evidence="1">
    <location>
        <begin position="127"/>
        <end position="144"/>
    </location>
</feature>
<evidence type="ECO:0000313" key="2">
    <source>
        <dbReference type="EMBL" id="KAE9543369.1"/>
    </source>
</evidence>
<proteinExistence type="predicted"/>
<name>A0A6G0U419_APHGL</name>
<sequence length="210" mass="24193">MLGIPPYSVTSSCDGMGTILIKHFNIIFFTWISSRCLFVKSTVQFHSSQKNNLSTSCKQIISPLYASIFNLFSNGKILIVFSKTVEDIISAVGPDWPSVLNRDIISLFKCKGIHHQSLIWRNSQFKFVYYWCINYYFICMIFNLKKSLSINMFIVSSGSRHKFIFLDLLKGDNRVTTIFSSVSPVGIKQLTNIEFSHKHNLKEDIFLFMQ</sequence>
<keyword evidence="1" id="KW-0472">Membrane</keyword>
<keyword evidence="1" id="KW-0812">Transmembrane</keyword>
<comment type="caution">
    <text evidence="2">The sequence shown here is derived from an EMBL/GenBank/DDBJ whole genome shotgun (WGS) entry which is preliminary data.</text>
</comment>
<dbReference type="EMBL" id="VYZN01000008">
    <property type="protein sequence ID" value="KAE9543369.1"/>
    <property type="molecule type" value="Genomic_DNA"/>
</dbReference>
<gene>
    <name evidence="2" type="ORF">AGLY_002169</name>
</gene>